<sequence length="295" mass="32607">MEPPFLTSLRDVGASIDKIAGRELIATGKLYVSASLDNATDQDHEQLHNDYNLKTVISTEQSLDVGAKPTKIGASGNILSSKFMGVTRCRINLRSAKYTKNVRKRFSYWTVCKIVFAIYTSDLESPSVTEPVTDAMWAHGPIVETLEVLDTGLELICDLFKALLCDTSTYPVLICGGKWMRDQNLLVVLILLVLRVPVEHIAADYVSCVQGLRIDSNRFKTKGEGELVRAMVEKKAEWVGAIKNHLDDKYGVVEGYLVRGGMTLEEIGSLREALQASGPRTSSDDEKRHKTAEGL</sequence>
<protein>
    <submittedName>
        <fullName evidence="2">Uncharacterized protein</fullName>
    </submittedName>
</protein>
<dbReference type="Proteomes" id="UP000767238">
    <property type="component" value="Unassembled WGS sequence"/>
</dbReference>
<dbReference type="InterPro" id="IPR026893">
    <property type="entry name" value="Tyr/Ser_Pase_IphP-type"/>
</dbReference>
<evidence type="ECO:0000313" key="3">
    <source>
        <dbReference type="Proteomes" id="UP000767238"/>
    </source>
</evidence>
<proteinExistence type="predicted"/>
<feature type="compositionally biased region" description="Basic and acidic residues" evidence="1">
    <location>
        <begin position="282"/>
        <end position="295"/>
    </location>
</feature>
<dbReference type="GO" id="GO:0004721">
    <property type="term" value="F:phosphoprotein phosphatase activity"/>
    <property type="evidence" value="ECO:0007669"/>
    <property type="project" value="InterPro"/>
</dbReference>
<gene>
    <name evidence="2" type="ORF">KCV03_g9860</name>
</gene>
<dbReference type="SUPFAM" id="SSF52799">
    <property type="entry name" value="(Phosphotyrosine protein) phosphatases II"/>
    <property type="match status" value="1"/>
</dbReference>
<dbReference type="Pfam" id="PF13350">
    <property type="entry name" value="Y_phosphatase3"/>
    <property type="match status" value="1"/>
</dbReference>
<organism evidence="2 3">
    <name type="scientific">Aureobasidium melanogenum</name>
    <name type="common">Aureobasidium pullulans var. melanogenum</name>
    <dbReference type="NCBI Taxonomy" id="46634"/>
    <lineage>
        <taxon>Eukaryota</taxon>
        <taxon>Fungi</taxon>
        <taxon>Dikarya</taxon>
        <taxon>Ascomycota</taxon>
        <taxon>Pezizomycotina</taxon>
        <taxon>Dothideomycetes</taxon>
        <taxon>Dothideomycetidae</taxon>
        <taxon>Dothideales</taxon>
        <taxon>Saccotheciaceae</taxon>
        <taxon>Aureobasidium</taxon>
    </lineage>
</organism>
<reference evidence="2" key="2">
    <citation type="submission" date="2021-08" db="EMBL/GenBank/DDBJ databases">
        <authorList>
            <person name="Gostincar C."/>
            <person name="Sun X."/>
            <person name="Song Z."/>
            <person name="Gunde-Cimerman N."/>
        </authorList>
    </citation>
    <scope>NUCLEOTIDE SEQUENCE</scope>
    <source>
        <strain evidence="2">EXF-8016</strain>
    </source>
</reference>
<dbReference type="Gene3D" id="3.90.190.10">
    <property type="entry name" value="Protein tyrosine phosphatase superfamily"/>
    <property type="match status" value="1"/>
</dbReference>
<accession>A0A9P8G6P1</accession>
<dbReference type="OrthoDB" id="3901090at2759"/>
<dbReference type="EMBL" id="JAHFYH010000149">
    <property type="protein sequence ID" value="KAH0211008.1"/>
    <property type="molecule type" value="Genomic_DNA"/>
</dbReference>
<evidence type="ECO:0000256" key="1">
    <source>
        <dbReference type="SAM" id="MobiDB-lite"/>
    </source>
</evidence>
<name>A0A9P8G6P1_AURME</name>
<dbReference type="AlphaFoldDB" id="A0A9P8G6P1"/>
<comment type="caution">
    <text evidence="2">The sequence shown here is derived from an EMBL/GenBank/DDBJ whole genome shotgun (WGS) entry which is preliminary data.</text>
</comment>
<feature type="non-terminal residue" evidence="2">
    <location>
        <position position="295"/>
    </location>
</feature>
<dbReference type="InterPro" id="IPR029021">
    <property type="entry name" value="Prot-tyrosine_phosphatase-like"/>
</dbReference>
<reference evidence="2" key="1">
    <citation type="journal article" date="2021" name="J Fungi (Basel)">
        <title>Virulence traits and population genomics of the black yeast Aureobasidium melanogenum.</title>
        <authorList>
            <person name="Cernosa A."/>
            <person name="Sun X."/>
            <person name="Gostincar C."/>
            <person name="Fang C."/>
            <person name="Gunde-Cimerman N."/>
            <person name="Song Z."/>
        </authorList>
    </citation>
    <scope>NUCLEOTIDE SEQUENCE</scope>
    <source>
        <strain evidence="2">EXF-8016</strain>
    </source>
</reference>
<feature type="region of interest" description="Disordered" evidence="1">
    <location>
        <begin position="275"/>
        <end position="295"/>
    </location>
</feature>
<evidence type="ECO:0000313" key="2">
    <source>
        <dbReference type="EMBL" id="KAH0211008.1"/>
    </source>
</evidence>